<dbReference type="EMBL" id="CP049806">
    <property type="protein sequence ID" value="QIT19673.1"/>
    <property type="molecule type" value="Genomic_DNA"/>
</dbReference>
<dbReference type="AlphaFoldDB" id="A0A6H0FZ62"/>
<protein>
    <submittedName>
        <fullName evidence="2">Uncharacterized protein</fullName>
    </submittedName>
</protein>
<dbReference type="Proteomes" id="UP000501692">
    <property type="component" value="Chromosome"/>
</dbReference>
<evidence type="ECO:0000313" key="2">
    <source>
        <dbReference type="EMBL" id="QIT19673.1"/>
    </source>
</evidence>
<evidence type="ECO:0000313" key="3">
    <source>
        <dbReference type="Proteomes" id="UP000501692"/>
    </source>
</evidence>
<reference evidence="2 3" key="1">
    <citation type="submission" date="2020-03" db="EMBL/GenBank/DDBJ databases">
        <authorList>
            <person name="Zhang L."/>
            <person name="Han X."/>
            <person name="Chen Y."/>
            <person name="Yu Y."/>
        </authorList>
    </citation>
    <scope>NUCLEOTIDE SEQUENCE [LARGE SCALE GENOMIC DNA]</scope>
    <source>
        <strain evidence="2 3">A1254</strain>
    </source>
</reference>
<feature type="compositionally biased region" description="Basic residues" evidence="1">
    <location>
        <begin position="23"/>
        <end position="32"/>
    </location>
</feature>
<feature type="region of interest" description="Disordered" evidence="1">
    <location>
        <begin position="1"/>
        <end position="32"/>
    </location>
</feature>
<accession>A0A6H0FZ62</accession>
<name>A0A6H0FZ62_ACIPI</name>
<organism evidence="2 3">
    <name type="scientific">Acinetobacter pittii</name>
    <name type="common">Acinetobacter genomosp. 3</name>
    <dbReference type="NCBI Taxonomy" id="48296"/>
    <lineage>
        <taxon>Bacteria</taxon>
        <taxon>Pseudomonadati</taxon>
        <taxon>Pseudomonadota</taxon>
        <taxon>Gammaproteobacteria</taxon>
        <taxon>Moraxellales</taxon>
        <taxon>Moraxellaceae</taxon>
        <taxon>Acinetobacter</taxon>
        <taxon>Acinetobacter calcoaceticus/baumannii complex</taxon>
    </lineage>
</organism>
<evidence type="ECO:0000256" key="1">
    <source>
        <dbReference type="SAM" id="MobiDB-lite"/>
    </source>
</evidence>
<gene>
    <name evidence="2" type="ORF">G8E09_01135</name>
</gene>
<sequence length="32" mass="3847">MLGKYLHSKQYEYTMPKTTDNKKPHKSNIHEV</sequence>
<proteinExistence type="predicted"/>